<dbReference type="PANTHER" id="PTHR31589:SF232">
    <property type="entry name" value="NEPROSIN DOMAIN-CONTAINING PROTEIN"/>
    <property type="match status" value="1"/>
</dbReference>
<organism evidence="2 3">
    <name type="scientific">Ficus carica</name>
    <name type="common">Common fig</name>
    <dbReference type="NCBI Taxonomy" id="3494"/>
    <lineage>
        <taxon>Eukaryota</taxon>
        <taxon>Viridiplantae</taxon>
        <taxon>Streptophyta</taxon>
        <taxon>Embryophyta</taxon>
        <taxon>Tracheophyta</taxon>
        <taxon>Spermatophyta</taxon>
        <taxon>Magnoliopsida</taxon>
        <taxon>eudicotyledons</taxon>
        <taxon>Gunneridae</taxon>
        <taxon>Pentapetalae</taxon>
        <taxon>rosids</taxon>
        <taxon>fabids</taxon>
        <taxon>Rosales</taxon>
        <taxon>Moraceae</taxon>
        <taxon>Ficeae</taxon>
        <taxon>Ficus</taxon>
    </lineage>
</organism>
<protein>
    <recommendedName>
        <fullName evidence="1">Neprosin PEP catalytic domain-containing protein</fullName>
    </recommendedName>
</protein>
<evidence type="ECO:0000313" key="3">
    <source>
        <dbReference type="Proteomes" id="UP001187192"/>
    </source>
</evidence>
<dbReference type="PANTHER" id="PTHR31589">
    <property type="entry name" value="PROTEIN, PUTATIVE (DUF239)-RELATED-RELATED"/>
    <property type="match status" value="1"/>
</dbReference>
<dbReference type="Proteomes" id="UP001187192">
    <property type="component" value="Unassembled WGS sequence"/>
</dbReference>
<sequence>MAPPEWLWGGVATSGKDGMSPPMGNGHFPNGNDYNHFSYFTDVHYVDHENKMVIPTSDADTRGNVDKPSCYEFNNVQLKNQNGWGYSFTFGGPFGFTFGDDALKVGDDLSFGNMPLTEDGNTFDCVAITKQPALDHPLLNDHKVQMKPTSFPPRILEKSLSANETLEKVLGTTEECPVGTVPIQRTTKEHLVRARSLLDQPKKTNLGGQTVVSVQMKPNFRVYGAGGRVSIQKLALASDQFSSANVWIQSGSSTKLNYIAAGLMDRKTGNWWFMVSDQNRDVPVGYWPKSLFPYMRDGTQQVAWGGIAKAGRNGISPPMGNGHFPDGNYNHACYFSHVHYVNNKNTMTPPGIPYIFQEVGKPKCYGLKNDQLLHQKDLGYSFTFGGPGGKCG</sequence>
<evidence type="ECO:0000313" key="2">
    <source>
        <dbReference type="EMBL" id="GMN30633.1"/>
    </source>
</evidence>
<reference evidence="2" key="1">
    <citation type="submission" date="2023-07" db="EMBL/GenBank/DDBJ databases">
        <title>draft genome sequence of fig (Ficus carica).</title>
        <authorList>
            <person name="Takahashi T."/>
            <person name="Nishimura K."/>
        </authorList>
    </citation>
    <scope>NUCLEOTIDE SEQUENCE</scope>
</reference>
<comment type="caution">
    <text evidence="2">The sequence shown here is derived from an EMBL/GenBank/DDBJ whole genome shotgun (WGS) entry which is preliminary data.</text>
</comment>
<dbReference type="AlphaFoldDB" id="A0AA87Z6U9"/>
<feature type="domain" description="Neprosin PEP catalytic" evidence="1">
    <location>
        <begin position="150"/>
        <end position="392"/>
    </location>
</feature>
<name>A0AA87Z6U9_FICCA</name>
<dbReference type="InterPro" id="IPR004314">
    <property type="entry name" value="Neprosin"/>
</dbReference>
<dbReference type="Pfam" id="PF03080">
    <property type="entry name" value="Neprosin"/>
    <property type="match status" value="2"/>
</dbReference>
<dbReference type="PROSITE" id="PS52045">
    <property type="entry name" value="NEPROSIN_PEP_CD"/>
    <property type="match status" value="2"/>
</dbReference>
<dbReference type="Pfam" id="PF14365">
    <property type="entry name" value="Neprosin_AP"/>
    <property type="match status" value="1"/>
</dbReference>
<keyword evidence="3" id="KW-1185">Reference proteome</keyword>
<proteinExistence type="predicted"/>
<feature type="domain" description="Neprosin PEP catalytic" evidence="1">
    <location>
        <begin position="1"/>
        <end position="97"/>
    </location>
</feature>
<accession>A0AA87Z6U9</accession>
<dbReference type="EMBL" id="BTGU01000003">
    <property type="protein sequence ID" value="GMN30633.1"/>
    <property type="molecule type" value="Genomic_DNA"/>
</dbReference>
<dbReference type="InterPro" id="IPR025521">
    <property type="entry name" value="Neprosin_propep"/>
</dbReference>
<evidence type="ECO:0000259" key="1">
    <source>
        <dbReference type="PROSITE" id="PS52045"/>
    </source>
</evidence>
<gene>
    <name evidence="2" type="ORF">TIFTF001_002882</name>
</gene>
<dbReference type="InterPro" id="IPR053168">
    <property type="entry name" value="Glutamic_endopeptidase"/>
</dbReference>